<dbReference type="AlphaFoldDB" id="X0WID0"/>
<reference evidence="1" key="1">
    <citation type="journal article" date="2014" name="Front. Microbiol.">
        <title>High frequency of phylogenetically diverse reductive dehalogenase-homologous genes in deep subseafloor sedimentary metagenomes.</title>
        <authorList>
            <person name="Kawai M."/>
            <person name="Futagami T."/>
            <person name="Toyoda A."/>
            <person name="Takaki Y."/>
            <person name="Nishi S."/>
            <person name="Hori S."/>
            <person name="Arai W."/>
            <person name="Tsubouchi T."/>
            <person name="Morono Y."/>
            <person name="Uchiyama I."/>
            <person name="Ito T."/>
            <person name="Fujiyama A."/>
            <person name="Inagaki F."/>
            <person name="Takami H."/>
        </authorList>
    </citation>
    <scope>NUCLEOTIDE SEQUENCE</scope>
    <source>
        <strain evidence="1">Expedition CK06-06</strain>
    </source>
</reference>
<accession>X0WID0</accession>
<protein>
    <submittedName>
        <fullName evidence="1">Uncharacterized protein</fullName>
    </submittedName>
</protein>
<organism evidence="1">
    <name type="scientific">marine sediment metagenome</name>
    <dbReference type="NCBI Taxonomy" id="412755"/>
    <lineage>
        <taxon>unclassified sequences</taxon>
        <taxon>metagenomes</taxon>
        <taxon>ecological metagenomes</taxon>
    </lineage>
</organism>
<feature type="non-terminal residue" evidence="1">
    <location>
        <position position="1"/>
    </location>
</feature>
<sequence length="140" mass="14920">ESKPEISSLASSDQACAVRVNLDGIQDHLIKHGVQKTLVMAGYSFDGQVASVVRDSEGDLKKVFLAGGSRLADQDGSRLLIQGRHQDMVVEAAYDGTGLALSGREVDGLAVYAPDVDMSRVTLNGQAVTVTKEGDYLRLK</sequence>
<comment type="caution">
    <text evidence="1">The sequence shown here is derived from an EMBL/GenBank/DDBJ whole genome shotgun (WGS) entry which is preliminary data.</text>
</comment>
<evidence type="ECO:0000313" key="1">
    <source>
        <dbReference type="EMBL" id="GAG30734.1"/>
    </source>
</evidence>
<dbReference type="EMBL" id="BARS01046581">
    <property type="protein sequence ID" value="GAG30734.1"/>
    <property type="molecule type" value="Genomic_DNA"/>
</dbReference>
<name>X0WID0_9ZZZZ</name>
<proteinExistence type="predicted"/>
<gene>
    <name evidence="1" type="ORF">S01H1_70092</name>
</gene>